<evidence type="ECO:0000256" key="1">
    <source>
        <dbReference type="SAM" id="Phobius"/>
    </source>
</evidence>
<feature type="transmembrane region" description="Helical" evidence="1">
    <location>
        <begin position="319"/>
        <end position="342"/>
    </location>
</feature>
<keyword evidence="3" id="KW-1185">Reference proteome</keyword>
<dbReference type="Proteomes" id="UP000250266">
    <property type="component" value="Unassembled WGS sequence"/>
</dbReference>
<dbReference type="OrthoDB" id="5429468at2759"/>
<name>A0A8E2DWQ3_9PEZI</name>
<keyword evidence="1" id="KW-1133">Transmembrane helix</keyword>
<reference evidence="2 3" key="1">
    <citation type="journal article" date="2016" name="Nat. Commun.">
        <title>Ectomycorrhizal ecology is imprinted in the genome of the dominant symbiotic fungus Cenococcum geophilum.</title>
        <authorList>
            <consortium name="DOE Joint Genome Institute"/>
            <person name="Peter M."/>
            <person name="Kohler A."/>
            <person name="Ohm R.A."/>
            <person name="Kuo A."/>
            <person name="Krutzmann J."/>
            <person name="Morin E."/>
            <person name="Arend M."/>
            <person name="Barry K.W."/>
            <person name="Binder M."/>
            <person name="Choi C."/>
            <person name="Clum A."/>
            <person name="Copeland A."/>
            <person name="Grisel N."/>
            <person name="Haridas S."/>
            <person name="Kipfer T."/>
            <person name="LaButti K."/>
            <person name="Lindquist E."/>
            <person name="Lipzen A."/>
            <person name="Maire R."/>
            <person name="Meier B."/>
            <person name="Mihaltcheva S."/>
            <person name="Molinier V."/>
            <person name="Murat C."/>
            <person name="Poggeler S."/>
            <person name="Quandt C.A."/>
            <person name="Sperisen C."/>
            <person name="Tritt A."/>
            <person name="Tisserant E."/>
            <person name="Crous P.W."/>
            <person name="Henrissat B."/>
            <person name="Nehls U."/>
            <person name="Egli S."/>
            <person name="Spatafora J.W."/>
            <person name="Grigoriev I.V."/>
            <person name="Martin F.M."/>
        </authorList>
    </citation>
    <scope>NUCLEOTIDE SEQUENCE [LARGE SCALE GENOMIC DNA]</scope>
    <source>
        <strain evidence="2 3">CBS 459.81</strain>
    </source>
</reference>
<feature type="transmembrane region" description="Helical" evidence="1">
    <location>
        <begin position="354"/>
        <end position="379"/>
    </location>
</feature>
<protein>
    <submittedName>
        <fullName evidence="2">Uncharacterized protein</fullName>
    </submittedName>
</protein>
<keyword evidence="1" id="KW-0472">Membrane</keyword>
<gene>
    <name evidence="2" type="ORF">K432DRAFT_410911</name>
</gene>
<evidence type="ECO:0000313" key="2">
    <source>
        <dbReference type="EMBL" id="OCK73186.1"/>
    </source>
</evidence>
<sequence length="429" mass="49191">MFNILLWAIVAFFAIMQLIVAIFMATGLTSGAKKLDPKSLEFAMYKNTGFKDCVTNSPTHVNCTVVTEYDQSLGADFRPWALQHGGGFLVGSNIPTTTGGSYTWCELVSCLKGFKVIPSSPFPSAFAYSPLTIWAYLNMLFISAARGLQKQVTFEGHHPKECKGWSILDRIFIAYDLCAFVIWWRDWGLVASRPHYASYISIMAWYTTVRYAFETQLHPLSCWLSFRSRRERFRRPMIWVLSILATLHWCATLFFIIVRWPDLVMARFLAHLWPRYDCLESQIANATGTSVCSPEQLCAKSWLFSHQGPGLDRNLYRILFMWFMMFCYLSGALIFATGFIFIVKGINKFSTVRLVIYFIFMGLLVISIAFIPPAIIYMFKNWRESNLMSTVAYDVECRAVHVTISAMKDYLDVADNSLGQRILKLWFNA</sequence>
<feature type="transmembrane region" description="Helical" evidence="1">
    <location>
        <begin position="237"/>
        <end position="258"/>
    </location>
</feature>
<dbReference type="EMBL" id="KV745908">
    <property type="protein sequence ID" value="OCK73186.1"/>
    <property type="molecule type" value="Genomic_DNA"/>
</dbReference>
<feature type="transmembrane region" description="Helical" evidence="1">
    <location>
        <begin position="125"/>
        <end position="146"/>
    </location>
</feature>
<evidence type="ECO:0000313" key="3">
    <source>
        <dbReference type="Proteomes" id="UP000250266"/>
    </source>
</evidence>
<accession>A0A8E2DWQ3</accession>
<dbReference type="AlphaFoldDB" id="A0A8E2DWQ3"/>
<organism evidence="2 3">
    <name type="scientific">Lepidopterella palustris CBS 459.81</name>
    <dbReference type="NCBI Taxonomy" id="1314670"/>
    <lineage>
        <taxon>Eukaryota</taxon>
        <taxon>Fungi</taxon>
        <taxon>Dikarya</taxon>
        <taxon>Ascomycota</taxon>
        <taxon>Pezizomycotina</taxon>
        <taxon>Dothideomycetes</taxon>
        <taxon>Pleosporomycetidae</taxon>
        <taxon>Mytilinidiales</taxon>
        <taxon>Argynnaceae</taxon>
        <taxon>Lepidopterella</taxon>
    </lineage>
</organism>
<keyword evidence="1" id="KW-0812">Transmembrane</keyword>
<proteinExistence type="predicted"/>